<accession>A0A495IYT9</accession>
<dbReference type="Proteomes" id="UP000268007">
    <property type="component" value="Unassembled WGS sequence"/>
</dbReference>
<keyword evidence="2" id="KW-1185">Reference proteome</keyword>
<gene>
    <name evidence="1" type="ORF">BDD43_2007</name>
</gene>
<protein>
    <submittedName>
        <fullName evidence="1">Uncharacterized protein</fullName>
    </submittedName>
</protein>
<evidence type="ECO:0000313" key="2">
    <source>
        <dbReference type="Proteomes" id="UP000268007"/>
    </source>
</evidence>
<dbReference type="RefSeq" id="WP_162847017.1">
    <property type="nucleotide sequence ID" value="NZ_RBKU01000001.1"/>
</dbReference>
<comment type="caution">
    <text evidence="1">The sequence shown here is derived from an EMBL/GenBank/DDBJ whole genome shotgun (WGS) entry which is preliminary data.</text>
</comment>
<sequence length="57" mass="6496">MESEHHNQSNIRPEIAVQILAKNGIKVNVDEAKNILELLFFLVNLSVDQLVDQDKKP</sequence>
<reference evidence="1 2" key="1">
    <citation type="submission" date="2018-10" db="EMBL/GenBank/DDBJ databases">
        <title>Genomic Encyclopedia of Archaeal and Bacterial Type Strains, Phase II (KMG-II): from individual species to whole genera.</title>
        <authorList>
            <person name="Goeker M."/>
        </authorList>
    </citation>
    <scope>NUCLEOTIDE SEQUENCE [LARGE SCALE GENOMIC DNA]</scope>
    <source>
        <strain evidence="1 2">DSM 18602</strain>
    </source>
</reference>
<proteinExistence type="predicted"/>
<evidence type="ECO:0000313" key="1">
    <source>
        <dbReference type="EMBL" id="RKR81847.1"/>
    </source>
</evidence>
<dbReference type="AlphaFoldDB" id="A0A495IYT9"/>
<name>A0A495IYT9_9SPHI</name>
<organism evidence="1 2">
    <name type="scientific">Mucilaginibacter gracilis</name>
    <dbReference type="NCBI Taxonomy" id="423350"/>
    <lineage>
        <taxon>Bacteria</taxon>
        <taxon>Pseudomonadati</taxon>
        <taxon>Bacteroidota</taxon>
        <taxon>Sphingobacteriia</taxon>
        <taxon>Sphingobacteriales</taxon>
        <taxon>Sphingobacteriaceae</taxon>
        <taxon>Mucilaginibacter</taxon>
    </lineage>
</organism>
<dbReference type="EMBL" id="RBKU01000001">
    <property type="protein sequence ID" value="RKR81847.1"/>
    <property type="molecule type" value="Genomic_DNA"/>
</dbReference>